<keyword evidence="3" id="KW-0614">Plasmid</keyword>
<evidence type="ECO:0000313" key="5">
    <source>
        <dbReference type="Proteomes" id="UP001060123"/>
    </source>
</evidence>
<evidence type="ECO:0000259" key="1">
    <source>
        <dbReference type="Pfam" id="PF00109"/>
    </source>
</evidence>
<dbReference type="InterPro" id="IPR016039">
    <property type="entry name" value="Thiolase-like"/>
</dbReference>
<dbReference type="SUPFAM" id="SSF53901">
    <property type="entry name" value="Thiolase-like"/>
    <property type="match status" value="2"/>
</dbReference>
<dbReference type="STRING" id="1041146.GCA_000427985_06146"/>
<dbReference type="NCBIfam" id="NF004798">
    <property type="entry name" value="PRK06147.1"/>
    <property type="match status" value="1"/>
</dbReference>
<evidence type="ECO:0000313" key="4">
    <source>
        <dbReference type="Proteomes" id="UP000232164"/>
    </source>
</evidence>
<dbReference type="EMBL" id="CP104144">
    <property type="protein sequence ID" value="UWU16569.1"/>
    <property type="molecule type" value="Genomic_DNA"/>
</dbReference>
<accession>A0A2N0DBL1</accession>
<keyword evidence="5" id="KW-1185">Reference proteome</keyword>
<evidence type="ECO:0000313" key="3">
    <source>
        <dbReference type="EMBL" id="UWU16569.1"/>
    </source>
</evidence>
<protein>
    <submittedName>
        <fullName evidence="2">3-oxoacyl-ACP synthase</fullName>
    </submittedName>
</protein>
<dbReference type="InterPro" id="IPR014030">
    <property type="entry name" value="Ketoacyl_synth_N"/>
</dbReference>
<reference evidence="3" key="3">
    <citation type="submission" date="2022-09" db="EMBL/GenBank/DDBJ databases">
        <title>Australian commercial rhizobial inoculants.</title>
        <authorList>
            <person name="Kohlmeier M.G."/>
            <person name="O'Hara G.W."/>
            <person name="Colombi E."/>
            <person name="Ramsay J.P."/>
            <person name="Terpolilli J."/>
        </authorList>
    </citation>
    <scope>NUCLEOTIDE SEQUENCE</scope>
    <source>
        <strain evidence="3">WSM1592</strain>
        <plasmid evidence="3">pWSM1592_1</plasmid>
    </source>
</reference>
<sequence>MNTPIDIVSIGMVTAVGLDAPSTCAAMRAKLDGFQETRFVGSGGEWIIGAPVPLPRNWIGKKRLAHLAAGAICEAFEAVPDARGQAALILCLAEHDRPGRPVHDDADLLRRIAEIVEVEPHARSRIVAYGRPSGHVALDQARRLIVSGEAPYVMIAGVDTYLTSPAVGHYVSQKRILTPDNPNGFIPGEAAAAVLCAQMGNSGLRLYGLGLTRERASIYNAEDLPLRGDGMMNAYSLALGEAGIEMNRLGYRISDLIGEQYWFKQTALASLRLLRGRHEFQDLWSPAESLGNIGAASVPMMVGMAWTAARKGYAAGTPVLIEAANDAGACGAALLGDRMTQ</sequence>
<reference evidence="2 4" key="1">
    <citation type="submission" date="2017-11" db="EMBL/GenBank/DDBJ databases">
        <authorList>
            <person name="Han C.G."/>
        </authorList>
    </citation>
    <scope>NUCLEOTIDE SEQUENCE [LARGE SCALE GENOMIC DNA]</scope>
    <source>
        <strain evidence="2 4">HCNT1</strain>
    </source>
</reference>
<dbReference type="Gene3D" id="3.40.47.10">
    <property type="match status" value="1"/>
</dbReference>
<dbReference type="Pfam" id="PF00109">
    <property type="entry name" value="ketoacyl-synt"/>
    <property type="match status" value="1"/>
</dbReference>
<dbReference type="Proteomes" id="UP001060123">
    <property type="component" value="Plasmid pWSM1592_1"/>
</dbReference>
<evidence type="ECO:0000313" key="2">
    <source>
        <dbReference type="EMBL" id="PKA43462.1"/>
    </source>
</evidence>
<name>A0A2N0DBL1_RHISU</name>
<geneLocation type="plasmid" evidence="3 5">
    <name>pWSM1592_1</name>
</geneLocation>
<organism evidence="2 4">
    <name type="scientific">Rhizobium sullae</name>
    <name type="common">Rhizobium hedysari</name>
    <dbReference type="NCBI Taxonomy" id="50338"/>
    <lineage>
        <taxon>Bacteria</taxon>
        <taxon>Pseudomonadati</taxon>
        <taxon>Pseudomonadota</taxon>
        <taxon>Alphaproteobacteria</taxon>
        <taxon>Hyphomicrobiales</taxon>
        <taxon>Rhizobiaceae</taxon>
        <taxon>Rhizobium/Agrobacterium group</taxon>
        <taxon>Rhizobium</taxon>
    </lineage>
</organism>
<reference evidence="2 4" key="2">
    <citation type="submission" date="2017-12" db="EMBL/GenBank/DDBJ databases">
        <title>Genome sequence of Rhizobium sullae HCNT1 isolated from Sulla coronaria nodules and featuring peculiar denitrification phenotypes.</title>
        <authorList>
            <person name="De Diego-Diaz B."/>
            <person name="Treu L."/>
            <person name="Campanaro S."/>
            <person name="Da Silva Duarte V."/>
            <person name="Basaglia M."/>
            <person name="Favaro L."/>
            <person name="Casella S."/>
            <person name="Squartini A."/>
        </authorList>
    </citation>
    <scope>NUCLEOTIDE SEQUENCE [LARGE SCALE GENOMIC DNA]</scope>
    <source>
        <strain evidence="2 4">HCNT1</strain>
    </source>
</reference>
<dbReference type="AlphaFoldDB" id="A0A2N0DBL1"/>
<proteinExistence type="predicted"/>
<gene>
    <name evidence="2" type="ORF">CWR43_10880</name>
    <name evidence="3" type="ORF">N2599_27330</name>
</gene>
<feature type="domain" description="Beta-ketoacyl synthase-like N-terminal" evidence="1">
    <location>
        <begin position="133"/>
        <end position="195"/>
    </location>
</feature>
<dbReference type="EMBL" id="PIQN01000007">
    <property type="protein sequence ID" value="PKA43462.1"/>
    <property type="molecule type" value="Genomic_DNA"/>
</dbReference>
<dbReference type="GO" id="GO:0016746">
    <property type="term" value="F:acyltransferase activity"/>
    <property type="evidence" value="ECO:0007669"/>
    <property type="project" value="InterPro"/>
</dbReference>
<dbReference type="RefSeq" id="WP_027509555.1">
    <property type="nucleotide sequence ID" value="NZ_CP104144.1"/>
</dbReference>
<dbReference type="Proteomes" id="UP000232164">
    <property type="component" value="Unassembled WGS sequence"/>
</dbReference>